<evidence type="ECO:0000313" key="3">
    <source>
        <dbReference type="Proteomes" id="UP000326611"/>
    </source>
</evidence>
<feature type="chain" id="PRO_5022665303" evidence="1">
    <location>
        <begin position="20"/>
        <end position="273"/>
    </location>
</feature>
<dbReference type="Proteomes" id="UP000326611">
    <property type="component" value="Unassembled WGS sequence"/>
</dbReference>
<dbReference type="EMBL" id="CABVIY010000004">
    <property type="protein sequence ID" value="VVP90272.1"/>
    <property type="molecule type" value="Genomic_DNA"/>
</dbReference>
<reference evidence="2 3" key="1">
    <citation type="submission" date="2019-09" db="EMBL/GenBank/DDBJ databases">
        <authorList>
            <person name="Chandra G."/>
            <person name="Truman W A."/>
        </authorList>
    </citation>
    <scope>NUCLEOTIDE SEQUENCE [LARGE SCALE GENOMIC DNA]</scope>
    <source>
        <strain evidence="2">PS918</strain>
    </source>
</reference>
<keyword evidence="1" id="KW-0732">Signal</keyword>
<organism evidence="2 3">
    <name type="scientific">Pseudomonas fluorescens</name>
    <dbReference type="NCBI Taxonomy" id="294"/>
    <lineage>
        <taxon>Bacteria</taxon>
        <taxon>Pseudomonadati</taxon>
        <taxon>Pseudomonadota</taxon>
        <taxon>Gammaproteobacteria</taxon>
        <taxon>Pseudomonadales</taxon>
        <taxon>Pseudomonadaceae</taxon>
        <taxon>Pseudomonas</taxon>
    </lineage>
</organism>
<feature type="signal peptide" evidence="1">
    <location>
        <begin position="1"/>
        <end position="19"/>
    </location>
</feature>
<evidence type="ECO:0000313" key="2">
    <source>
        <dbReference type="EMBL" id="VVP90272.1"/>
    </source>
</evidence>
<gene>
    <name evidence="2" type="ORF">PS918_03164</name>
</gene>
<evidence type="ECO:0000256" key="1">
    <source>
        <dbReference type="SAM" id="SignalP"/>
    </source>
</evidence>
<dbReference type="AlphaFoldDB" id="A0A5E7SU71"/>
<accession>A0A5E7SU71</accession>
<protein>
    <submittedName>
        <fullName evidence="2">Uncharacterized protein</fullName>
    </submittedName>
</protein>
<proteinExistence type="predicted"/>
<sequence length="273" mass="30570" precursor="true">MFRLFLSSCLLSLCAVAQAAQPAAPLDMAASQRIANAFKDYYEDDFKSEMARVPHFAIPTPEQSYVYAKYMNKAFAKAGYSLDETLYDFFKTGGISGGAAGRPNVLFMQKLNLTQYAISLKNDVFANAFIKADAVSARTIAYAKDVAVEIPISNIDYVIDATPGYTIQGLEEYKRENGRFIGYIKQGAGPWKDWLYFESESLKGEQYGIGLEPIAVIDQNEMKVWKALDGKRVKLEGTYFLAKGQQMGDRNTRNIASDPRFFDLSHKLVFKVL</sequence>
<name>A0A5E7SU71_PSEFL</name>